<evidence type="ECO:0000256" key="2">
    <source>
        <dbReference type="ARBA" id="ARBA00022980"/>
    </source>
</evidence>
<protein>
    <recommendedName>
        <fullName evidence="4 5">Large ribosomal subunit protein uL5</fullName>
    </recommendedName>
</protein>
<sequence>MKQTRTTNMYQKVLPALKKELGIENVMALPKVEKVVVNSGVGRAIKDEKLLDMIVRELTMITGQKPVLTKAKQSIANFKTREGMVVGVKVTLRGSRMYDFISRLVNIALPRTRDFRGLDQRLIDAGGNLTIGIKEHIVFPEILTEDIRNIFGFEVTIVVKVRSKAQALALYRALGFPIK</sequence>
<dbReference type="PIRSF" id="PIRSF002161">
    <property type="entry name" value="Ribosomal_L5"/>
    <property type="match status" value="1"/>
</dbReference>
<evidence type="ECO:0000259" key="7">
    <source>
        <dbReference type="Pfam" id="PF00281"/>
    </source>
</evidence>
<dbReference type="GO" id="GO:1990904">
    <property type="term" value="C:ribonucleoprotein complex"/>
    <property type="evidence" value="ECO:0007669"/>
    <property type="project" value="UniProtKB-KW"/>
</dbReference>
<evidence type="ECO:0000256" key="1">
    <source>
        <dbReference type="ARBA" id="ARBA00008553"/>
    </source>
</evidence>
<dbReference type="InterPro" id="IPR031309">
    <property type="entry name" value="Ribosomal_uL5_C"/>
</dbReference>
<keyword evidence="2 5" id="KW-0689">Ribosomal protein</keyword>
<dbReference type="HAMAP" id="MF_01333_B">
    <property type="entry name" value="Ribosomal_uL5_B"/>
    <property type="match status" value="1"/>
</dbReference>
<keyword evidence="5" id="KW-0820">tRNA-binding</keyword>
<dbReference type="PANTHER" id="PTHR11994">
    <property type="entry name" value="60S RIBOSOMAL PROTEIN L11-RELATED"/>
    <property type="match status" value="1"/>
</dbReference>
<dbReference type="GO" id="GO:0000049">
    <property type="term" value="F:tRNA binding"/>
    <property type="evidence" value="ECO:0007669"/>
    <property type="project" value="UniProtKB-UniRule"/>
</dbReference>
<evidence type="ECO:0000256" key="4">
    <source>
        <dbReference type="ARBA" id="ARBA00035245"/>
    </source>
</evidence>
<evidence type="ECO:0000313" key="10">
    <source>
        <dbReference type="Proteomes" id="UP000177197"/>
    </source>
</evidence>
<dbReference type="NCBIfam" id="NF000585">
    <property type="entry name" value="PRK00010.1"/>
    <property type="match status" value="1"/>
</dbReference>
<evidence type="ECO:0000313" key="9">
    <source>
        <dbReference type="EMBL" id="OGD40202.1"/>
    </source>
</evidence>
<dbReference type="InterPro" id="IPR022803">
    <property type="entry name" value="Ribosomal_uL5_dom_sf"/>
</dbReference>
<dbReference type="Proteomes" id="UP000177197">
    <property type="component" value="Unassembled WGS sequence"/>
</dbReference>
<dbReference type="GO" id="GO:0003735">
    <property type="term" value="F:structural constituent of ribosome"/>
    <property type="evidence" value="ECO:0007669"/>
    <property type="project" value="InterPro"/>
</dbReference>
<dbReference type="SUPFAM" id="SSF55282">
    <property type="entry name" value="RL5-like"/>
    <property type="match status" value="1"/>
</dbReference>
<dbReference type="AlphaFoldDB" id="A0A1F5CBD5"/>
<dbReference type="GO" id="GO:0005840">
    <property type="term" value="C:ribosome"/>
    <property type="evidence" value="ECO:0007669"/>
    <property type="project" value="UniProtKB-KW"/>
</dbReference>
<dbReference type="InterPro" id="IPR002132">
    <property type="entry name" value="Ribosomal_uL5"/>
</dbReference>
<gene>
    <name evidence="5" type="primary">rplE</name>
    <name evidence="9" type="ORF">A3I30_02960</name>
</gene>
<name>A0A1F5CBD5_9BACT</name>
<reference evidence="9 10" key="1">
    <citation type="journal article" date="2016" name="Nat. Commun.">
        <title>Thousands of microbial genomes shed light on interconnected biogeochemical processes in an aquifer system.</title>
        <authorList>
            <person name="Anantharaman K."/>
            <person name="Brown C.T."/>
            <person name="Hug L.A."/>
            <person name="Sharon I."/>
            <person name="Castelle C.J."/>
            <person name="Probst A.J."/>
            <person name="Thomas B.C."/>
            <person name="Singh A."/>
            <person name="Wilkins M.J."/>
            <person name="Karaoz U."/>
            <person name="Brodie E.L."/>
            <person name="Williams K.H."/>
            <person name="Hubbard S.S."/>
            <person name="Banfield J.F."/>
        </authorList>
    </citation>
    <scope>NUCLEOTIDE SEQUENCE [LARGE SCALE GENOMIC DNA]</scope>
</reference>
<dbReference type="InterPro" id="IPR020929">
    <property type="entry name" value="Ribosomal_uL5_CS"/>
</dbReference>
<proteinExistence type="inferred from homology"/>
<dbReference type="InterPro" id="IPR031310">
    <property type="entry name" value="Ribosomal_uL5_N"/>
</dbReference>
<organism evidence="9 10">
    <name type="scientific">Candidatus Azambacteria bacterium RIFCSPLOWO2_02_FULL_44_14</name>
    <dbReference type="NCBI Taxonomy" id="1797306"/>
    <lineage>
        <taxon>Bacteria</taxon>
        <taxon>Candidatus Azamiibacteriota</taxon>
    </lineage>
</organism>
<dbReference type="PROSITE" id="PS00358">
    <property type="entry name" value="RIBOSOMAL_L5"/>
    <property type="match status" value="1"/>
</dbReference>
<evidence type="ECO:0000256" key="5">
    <source>
        <dbReference type="HAMAP-Rule" id="MF_01333"/>
    </source>
</evidence>
<comment type="caution">
    <text evidence="9">The sequence shown here is derived from an EMBL/GenBank/DDBJ whole genome shotgun (WGS) entry which is preliminary data.</text>
</comment>
<keyword evidence="5" id="KW-0699">rRNA-binding</keyword>
<comment type="subunit">
    <text evidence="5">Part of the 50S ribosomal subunit; part of the 5S rRNA/L5/L18/L25 subcomplex. Contacts the 5S rRNA and the P site tRNA. Forms a bridge to the 30S subunit in the 70S ribosome.</text>
</comment>
<feature type="domain" description="Large ribosomal subunit protein uL5 N-terminal" evidence="7">
    <location>
        <begin position="25"/>
        <end position="81"/>
    </location>
</feature>
<evidence type="ECO:0000256" key="3">
    <source>
        <dbReference type="ARBA" id="ARBA00023274"/>
    </source>
</evidence>
<dbReference type="GO" id="GO:0019843">
    <property type="term" value="F:rRNA binding"/>
    <property type="evidence" value="ECO:0007669"/>
    <property type="project" value="UniProtKB-UniRule"/>
</dbReference>
<dbReference type="EMBL" id="MEYV01000011">
    <property type="protein sequence ID" value="OGD40202.1"/>
    <property type="molecule type" value="Genomic_DNA"/>
</dbReference>
<feature type="domain" description="Large ribosomal subunit protein uL5 C-terminal" evidence="8">
    <location>
        <begin position="86"/>
        <end position="177"/>
    </location>
</feature>
<comment type="function">
    <text evidence="5">This is 1 of the proteins that bind and probably mediate the attachment of the 5S RNA into the large ribosomal subunit, where it forms part of the central protuberance. In the 70S ribosome it contacts protein S13 of the 30S subunit (bridge B1b), connecting the 2 subunits; this bridge is implicated in subunit movement. Contacts the P site tRNA; the 5S rRNA and some of its associated proteins might help stabilize positioning of ribosome-bound tRNAs.</text>
</comment>
<evidence type="ECO:0000259" key="8">
    <source>
        <dbReference type="Pfam" id="PF00673"/>
    </source>
</evidence>
<dbReference type="FunFam" id="3.30.1440.10:FF:000001">
    <property type="entry name" value="50S ribosomal protein L5"/>
    <property type="match status" value="1"/>
</dbReference>
<keyword evidence="5" id="KW-0694">RNA-binding</keyword>
<dbReference type="GO" id="GO:0006412">
    <property type="term" value="P:translation"/>
    <property type="evidence" value="ECO:0007669"/>
    <property type="project" value="UniProtKB-UniRule"/>
</dbReference>
<dbReference type="InterPro" id="IPR020930">
    <property type="entry name" value="Ribosomal_uL5_bac-type"/>
</dbReference>
<accession>A0A1F5CBD5</accession>
<dbReference type="Gene3D" id="3.30.1440.10">
    <property type="match status" value="1"/>
</dbReference>
<dbReference type="Pfam" id="PF00281">
    <property type="entry name" value="Ribosomal_L5"/>
    <property type="match status" value="1"/>
</dbReference>
<keyword evidence="3 5" id="KW-0687">Ribonucleoprotein</keyword>
<evidence type="ECO:0000256" key="6">
    <source>
        <dbReference type="RuleBase" id="RU003930"/>
    </source>
</evidence>
<dbReference type="Pfam" id="PF00673">
    <property type="entry name" value="Ribosomal_L5_C"/>
    <property type="match status" value="1"/>
</dbReference>
<comment type="similarity">
    <text evidence="1 5 6">Belongs to the universal ribosomal protein uL5 family.</text>
</comment>